<dbReference type="NCBIfam" id="TIGR04131">
    <property type="entry name" value="Bac_Flav_CTERM"/>
    <property type="match status" value="1"/>
</dbReference>
<dbReference type="InterPro" id="IPR026341">
    <property type="entry name" value="T9SS_type_B"/>
</dbReference>
<dbReference type="SUPFAM" id="SSF49299">
    <property type="entry name" value="PKD domain"/>
    <property type="match status" value="1"/>
</dbReference>
<feature type="chain" id="PRO_5045759651" evidence="1">
    <location>
        <begin position="23"/>
        <end position="651"/>
    </location>
</feature>
<evidence type="ECO:0000313" key="3">
    <source>
        <dbReference type="Proteomes" id="UP001204376"/>
    </source>
</evidence>
<organism evidence="2 3">
    <name type="scientific">Mucilaginibacter aquariorum</name>
    <dbReference type="NCBI Taxonomy" id="2967225"/>
    <lineage>
        <taxon>Bacteria</taxon>
        <taxon>Pseudomonadati</taxon>
        <taxon>Bacteroidota</taxon>
        <taxon>Sphingobacteriia</taxon>
        <taxon>Sphingobacteriales</taxon>
        <taxon>Sphingobacteriaceae</taxon>
        <taxon>Mucilaginibacter</taxon>
    </lineage>
</organism>
<dbReference type="RefSeq" id="WP_256540353.1">
    <property type="nucleotide sequence ID" value="NZ_JANHOH010000006.1"/>
</dbReference>
<dbReference type="Gene3D" id="2.60.40.10">
    <property type="entry name" value="Immunoglobulins"/>
    <property type="match status" value="2"/>
</dbReference>
<evidence type="ECO:0000313" key="2">
    <source>
        <dbReference type="EMBL" id="MCQ6960166.1"/>
    </source>
</evidence>
<feature type="signal peptide" evidence="1">
    <location>
        <begin position="1"/>
        <end position="22"/>
    </location>
</feature>
<reference evidence="2 3" key="1">
    <citation type="submission" date="2022-07" db="EMBL/GenBank/DDBJ databases">
        <title>Mucilaginibacter sp. JC4.</title>
        <authorList>
            <person name="Le V."/>
            <person name="Ko S.-R."/>
            <person name="Ahn C.-Y."/>
            <person name="Oh H.-M."/>
        </authorList>
    </citation>
    <scope>NUCLEOTIDE SEQUENCE [LARGE SCALE GENOMIC DNA]</scope>
    <source>
        <strain evidence="2 3">JC4</strain>
    </source>
</reference>
<dbReference type="InterPro" id="IPR035986">
    <property type="entry name" value="PKD_dom_sf"/>
</dbReference>
<dbReference type="Pfam" id="PF13585">
    <property type="entry name" value="CHU_C"/>
    <property type="match status" value="1"/>
</dbReference>
<dbReference type="Proteomes" id="UP001204376">
    <property type="component" value="Unassembled WGS sequence"/>
</dbReference>
<dbReference type="EMBL" id="JANHOH010000006">
    <property type="protein sequence ID" value="MCQ6960166.1"/>
    <property type="molecule type" value="Genomic_DNA"/>
</dbReference>
<keyword evidence="3" id="KW-1185">Reference proteome</keyword>
<comment type="caution">
    <text evidence="2">The sequence shown here is derived from an EMBL/GenBank/DDBJ whole genome shotgun (WGS) entry which is preliminary data.</text>
</comment>
<accession>A0ABT1T6A3</accession>
<evidence type="ECO:0000256" key="1">
    <source>
        <dbReference type="SAM" id="SignalP"/>
    </source>
</evidence>
<protein>
    <submittedName>
        <fullName evidence="2">Gliding motility-associated C-terminal domain-containing protein</fullName>
    </submittedName>
</protein>
<proteinExistence type="predicted"/>
<gene>
    <name evidence="2" type="ORF">NPE20_19460</name>
</gene>
<dbReference type="InterPro" id="IPR013783">
    <property type="entry name" value="Ig-like_fold"/>
</dbReference>
<sequence>MLTNKCLLLSVFAIFFTLKVGAQNSLGDPVLNEDFGFGTNYTPVGRPLNDDYSTMKAGGDGGRCPNPGAYLILNSSAGCYGDSFKTINFDHSGTNPFGYLMMVNGDSKPVIYYTRIIEGGKFCGGAKYQFAAYLSNINIGMPRPDGYVDADVKFTVKSSTGAVLATYNTGPLNPDDSFKQYYVDFIAPNDGKGVTIELSNNALTGTVGNDFAMDDITVKAYGPVIDIGIGTVAGPAAITQTQCLDAGPQTYLLKSFVHNIASPQYQWQSNINNAGWTNITGAKSKDFNLATEFKNPTVGKYQYRIGILSAPGASLNCQTFSLPITIDVVKNPSFTLPDTISVCEGKNLSLHADGGTSFLWTLPDNSTSGQHFLEIPNASKSNEGRYIVVITGDNCTSITQTWVVVGKPIFAAVDDTNPIICEGDAVQLGANGGTTYKWTPSIGLDHDDVAKPMASPTITTEYNVVINNGACEEYRTVTVKVIKKPKADAGKDKAIQEGDAVKLDGAIVAGNIANYYWTSSDNTSYLTSLTPVVNPTESTTYTLHLESSDNCGTASDNVFVRVFKKLTIPTTITPNNDGVNDIWNIDKLITYPESVLTVYTRDGHEVFRTVGDAKHWNGIYQGRQLPAGVYYYAIDLKNNLPKKAGWVMLVR</sequence>
<name>A0ABT1T6A3_9SPHI</name>
<keyword evidence="1" id="KW-0732">Signal</keyword>